<dbReference type="EC" id="2.7.13.3" evidence="4"/>
<name>F2NAW3_CORGP</name>
<evidence type="ECO:0000256" key="7">
    <source>
        <dbReference type="ARBA" id="ARBA00022777"/>
    </source>
</evidence>
<organism evidence="12 13">
    <name type="scientific">Coriobacterium glomerans (strain ATCC 49209 / DSM 20642 / JCM 10262 / PW2)</name>
    <dbReference type="NCBI Taxonomy" id="700015"/>
    <lineage>
        <taxon>Bacteria</taxon>
        <taxon>Bacillati</taxon>
        <taxon>Actinomycetota</taxon>
        <taxon>Coriobacteriia</taxon>
        <taxon>Coriobacteriales</taxon>
        <taxon>Coriobacteriaceae</taxon>
        <taxon>Coriobacterium</taxon>
    </lineage>
</organism>
<feature type="transmembrane region" description="Helical" evidence="10">
    <location>
        <begin position="127"/>
        <end position="149"/>
    </location>
</feature>
<dbReference type="InterPro" id="IPR005467">
    <property type="entry name" value="His_kinase_dom"/>
</dbReference>
<dbReference type="Gene3D" id="1.10.287.130">
    <property type="match status" value="1"/>
</dbReference>
<keyword evidence="5" id="KW-0597">Phosphoprotein</keyword>
<feature type="domain" description="Histidine kinase" evidence="11">
    <location>
        <begin position="248"/>
        <end position="501"/>
    </location>
</feature>
<dbReference type="GO" id="GO:0005509">
    <property type="term" value="F:calcium ion binding"/>
    <property type="evidence" value="ECO:0007669"/>
    <property type="project" value="UniProtKB-ARBA"/>
</dbReference>
<proteinExistence type="predicted"/>
<dbReference type="FunFam" id="3.30.565.10:FF:000006">
    <property type="entry name" value="Sensor histidine kinase WalK"/>
    <property type="match status" value="1"/>
</dbReference>
<dbReference type="SMART" id="SM00388">
    <property type="entry name" value="HisKA"/>
    <property type="match status" value="1"/>
</dbReference>
<dbReference type="PRINTS" id="PR00344">
    <property type="entry name" value="BCTRLSENSOR"/>
</dbReference>
<dbReference type="Pfam" id="PF00512">
    <property type="entry name" value="HisKA"/>
    <property type="match status" value="1"/>
</dbReference>
<dbReference type="SMART" id="SM00387">
    <property type="entry name" value="HATPase_c"/>
    <property type="match status" value="1"/>
</dbReference>
<evidence type="ECO:0000256" key="2">
    <source>
        <dbReference type="ARBA" id="ARBA00001968"/>
    </source>
</evidence>
<dbReference type="InterPro" id="IPR036890">
    <property type="entry name" value="HATPase_C_sf"/>
</dbReference>
<dbReference type="CDD" id="cd00082">
    <property type="entry name" value="HisKA"/>
    <property type="match status" value="1"/>
</dbReference>
<reference evidence="13" key="1">
    <citation type="journal article" date="2013" name="Stand. Genomic Sci.">
        <title>Complete genome sequence of Coriobacterium glomerans type strain (PW2(T)) from the midgut of Pyrrhocoris apterus L. (red soldier bug).</title>
        <authorList>
            <person name="Stackebrandt E."/>
            <person name="Zeytun A."/>
            <person name="Lapidus A."/>
            <person name="Nolan M."/>
            <person name="Lucas S."/>
            <person name="Hammon N."/>
            <person name="Deshpande S."/>
            <person name="Cheng J.F."/>
            <person name="Tapia R."/>
            <person name="Goodwin L.A."/>
            <person name="Pitluck S."/>
            <person name="Liolios K."/>
            <person name="Pagani I."/>
            <person name="Ivanova N."/>
            <person name="Mavromatis K."/>
            <person name="Mikhailova N."/>
            <person name="Huntemann M."/>
            <person name="Pati A."/>
            <person name="Chen A."/>
            <person name="Palaniappan K."/>
            <person name="Chang Y.J."/>
            <person name="Land M."/>
            <person name="Hauser L."/>
            <person name="Rohde M."/>
            <person name="Pukall R."/>
            <person name="Goker M."/>
            <person name="Detter J.C."/>
            <person name="Woyke T."/>
            <person name="Bristow J."/>
            <person name="Eisen J.A."/>
            <person name="Markowitz V."/>
            <person name="Hugenholtz P."/>
            <person name="Kyrpides N.C."/>
            <person name="Klenk H.P."/>
        </authorList>
    </citation>
    <scope>NUCLEOTIDE SEQUENCE</scope>
    <source>
        <strain evidence="13">ATCC 49209 / DSM 20642 / JCM 10262 / PW2</strain>
    </source>
</reference>
<comment type="catalytic activity">
    <reaction evidence="1">
        <text>ATP + protein L-histidine = ADP + protein N-phospho-L-histidine.</text>
        <dbReference type="EC" id="2.7.13.3"/>
    </reaction>
</comment>
<dbReference type="InterPro" id="IPR004358">
    <property type="entry name" value="Sig_transdc_His_kin-like_C"/>
</dbReference>
<dbReference type="InterPro" id="IPR050736">
    <property type="entry name" value="Sensor_HK_Regulatory"/>
</dbReference>
<evidence type="ECO:0000256" key="4">
    <source>
        <dbReference type="ARBA" id="ARBA00012438"/>
    </source>
</evidence>
<dbReference type="STRING" id="700015.Corgl_1542"/>
<accession>F2NAW3</accession>
<evidence type="ECO:0000256" key="10">
    <source>
        <dbReference type="SAM" id="Phobius"/>
    </source>
</evidence>
<dbReference type="PANTHER" id="PTHR43711:SF28">
    <property type="entry name" value="SENSOR HISTIDINE KINASE YXDK"/>
    <property type="match status" value="1"/>
</dbReference>
<dbReference type="eggNOG" id="COG5002">
    <property type="taxonomic scope" value="Bacteria"/>
</dbReference>
<dbReference type="SUPFAM" id="SSF47384">
    <property type="entry name" value="Homodimeric domain of signal transducing histidine kinase"/>
    <property type="match status" value="1"/>
</dbReference>
<dbReference type="InterPro" id="IPR003661">
    <property type="entry name" value="HisK_dim/P_dom"/>
</dbReference>
<evidence type="ECO:0000256" key="9">
    <source>
        <dbReference type="ARBA" id="ARBA00023136"/>
    </source>
</evidence>
<evidence type="ECO:0000313" key="13">
    <source>
        <dbReference type="Proteomes" id="UP000006851"/>
    </source>
</evidence>
<keyword evidence="10" id="KW-1133">Transmembrane helix</keyword>
<dbReference type="Pfam" id="PF02518">
    <property type="entry name" value="HATPase_c"/>
    <property type="match status" value="1"/>
</dbReference>
<dbReference type="HOGENOM" id="CLU_000445_89_39_11"/>
<evidence type="ECO:0000256" key="6">
    <source>
        <dbReference type="ARBA" id="ARBA00022679"/>
    </source>
</evidence>
<protein>
    <recommendedName>
        <fullName evidence="4">histidine kinase</fullName>
        <ecNumber evidence="4">2.7.13.3</ecNumber>
    </recommendedName>
</protein>
<evidence type="ECO:0000313" key="12">
    <source>
        <dbReference type="EMBL" id="AEB07641.1"/>
    </source>
</evidence>
<dbReference type="PROSITE" id="PS50109">
    <property type="entry name" value="HIS_KIN"/>
    <property type="match status" value="1"/>
</dbReference>
<keyword evidence="9 10" id="KW-0472">Membrane</keyword>
<dbReference type="FunFam" id="1.10.287.130:FF:000001">
    <property type="entry name" value="Two-component sensor histidine kinase"/>
    <property type="match status" value="1"/>
</dbReference>
<dbReference type="KEGG" id="cgo:Corgl_1542"/>
<dbReference type="PANTHER" id="PTHR43711">
    <property type="entry name" value="TWO-COMPONENT HISTIDINE KINASE"/>
    <property type="match status" value="1"/>
</dbReference>
<evidence type="ECO:0000256" key="3">
    <source>
        <dbReference type="ARBA" id="ARBA00004236"/>
    </source>
</evidence>
<dbReference type="InterPro" id="IPR036097">
    <property type="entry name" value="HisK_dim/P_sf"/>
</dbReference>
<keyword evidence="6" id="KW-0808">Transferase</keyword>
<dbReference type="GO" id="GO:0005886">
    <property type="term" value="C:plasma membrane"/>
    <property type="evidence" value="ECO:0007669"/>
    <property type="project" value="UniProtKB-SubCell"/>
</dbReference>
<dbReference type="GO" id="GO:0000155">
    <property type="term" value="F:phosphorelay sensor kinase activity"/>
    <property type="evidence" value="ECO:0007669"/>
    <property type="project" value="InterPro"/>
</dbReference>
<comment type="subcellular location">
    <subcellularLocation>
        <location evidence="3">Cell membrane</location>
    </subcellularLocation>
</comment>
<feature type="transmembrane region" description="Helical" evidence="10">
    <location>
        <begin position="53"/>
        <end position="73"/>
    </location>
</feature>
<evidence type="ECO:0000256" key="5">
    <source>
        <dbReference type="ARBA" id="ARBA00022553"/>
    </source>
</evidence>
<comment type="cofactor">
    <cofactor evidence="2">
        <name>a divalent metal cation</name>
        <dbReference type="ChEBI" id="CHEBI:60240"/>
    </cofactor>
</comment>
<dbReference type="CDD" id="cd00075">
    <property type="entry name" value="HATPase"/>
    <property type="match status" value="1"/>
</dbReference>
<sequence>MSYANHRSRSAEEGPQRIHVFRRGDAPVCTATERSSTSSIARSIARSILVRRLIWFCVLDLLLLSALVCAFVFQSIQQLPASARAGQLLAPGSSWVLASPRMNLAALTLSVTEAGGTVHEFHFSDHAAFTVSVVSVVVAAEVIALLSGFSEARRIRRKLRPLNELALTAEAIGTRADEPGAGDRLLQGAKITSKQKFESLKHAISEATVEAPRISTGDKDLRSIEVALNGLLHRMQEAKAQQARFVSDASHELRTPLAVIKGYVGMLDRWGKDDPEVLEESISALKAESEHMGELVEQLLFLARGDSGRNTLERTVFDLGDLVADVAEESHMIDENHRYEMRADRSECGREDHAEGTGHPQKKGWAARTGGATQHMRAAAAPLMVYADRALIKQSLRIMVQNAARYSPSGSSITLSVQVDSASGRIGYAVTDEGQGMTPSDARHIFERFYRADDARATHRGGTGLGLSIAKWIVDAHGGEIEVASREGLGTRFTVWLSKSNPSA</sequence>
<dbReference type="SUPFAM" id="SSF55874">
    <property type="entry name" value="ATPase domain of HSP90 chaperone/DNA topoisomerase II/histidine kinase"/>
    <property type="match status" value="1"/>
</dbReference>
<gene>
    <name evidence="12" type="ordered locus">Corgl_1542</name>
</gene>
<dbReference type="OrthoDB" id="9786919at2"/>
<dbReference type="Gene3D" id="3.30.565.10">
    <property type="entry name" value="Histidine kinase-like ATPase, C-terminal domain"/>
    <property type="match status" value="1"/>
</dbReference>
<keyword evidence="7 12" id="KW-0418">Kinase</keyword>
<evidence type="ECO:0000256" key="1">
    <source>
        <dbReference type="ARBA" id="ARBA00000085"/>
    </source>
</evidence>
<dbReference type="Proteomes" id="UP000006851">
    <property type="component" value="Chromosome"/>
</dbReference>
<dbReference type="EMBL" id="CP002628">
    <property type="protein sequence ID" value="AEB07641.1"/>
    <property type="molecule type" value="Genomic_DNA"/>
</dbReference>
<keyword evidence="10" id="KW-0812">Transmembrane</keyword>
<keyword evidence="13" id="KW-1185">Reference proteome</keyword>
<evidence type="ECO:0000256" key="8">
    <source>
        <dbReference type="ARBA" id="ARBA00023012"/>
    </source>
</evidence>
<dbReference type="InterPro" id="IPR003594">
    <property type="entry name" value="HATPase_dom"/>
</dbReference>
<dbReference type="AlphaFoldDB" id="F2NAW3"/>
<keyword evidence="8" id="KW-0902">Two-component regulatory system</keyword>
<evidence type="ECO:0000259" key="11">
    <source>
        <dbReference type="PROSITE" id="PS50109"/>
    </source>
</evidence>